<dbReference type="GO" id="GO:0003723">
    <property type="term" value="F:RNA binding"/>
    <property type="evidence" value="ECO:0007669"/>
    <property type="project" value="UniProtKB-UniRule"/>
</dbReference>
<evidence type="ECO:0000256" key="1">
    <source>
        <dbReference type="ARBA" id="ARBA00022884"/>
    </source>
</evidence>
<gene>
    <name evidence="5" type="ORF">BMF94_2447</name>
</gene>
<dbReference type="STRING" id="741276.A0A2S5BD26"/>
<dbReference type="InterPro" id="IPR052462">
    <property type="entry name" value="SLIRP/GR-RBP-like"/>
</dbReference>
<feature type="compositionally biased region" description="Basic and acidic residues" evidence="3">
    <location>
        <begin position="370"/>
        <end position="384"/>
    </location>
</feature>
<organism evidence="5 6">
    <name type="scientific">Rhodotorula taiwanensis</name>
    <dbReference type="NCBI Taxonomy" id="741276"/>
    <lineage>
        <taxon>Eukaryota</taxon>
        <taxon>Fungi</taxon>
        <taxon>Dikarya</taxon>
        <taxon>Basidiomycota</taxon>
        <taxon>Pucciniomycotina</taxon>
        <taxon>Microbotryomycetes</taxon>
        <taxon>Sporidiobolales</taxon>
        <taxon>Sporidiobolaceae</taxon>
        <taxon>Rhodotorula</taxon>
    </lineage>
</organism>
<dbReference type="PROSITE" id="PS50102">
    <property type="entry name" value="RRM"/>
    <property type="match status" value="2"/>
</dbReference>
<keyword evidence="6" id="KW-1185">Reference proteome</keyword>
<dbReference type="EMBL" id="PJQD01000023">
    <property type="protein sequence ID" value="POY74685.1"/>
    <property type="molecule type" value="Genomic_DNA"/>
</dbReference>
<accession>A0A2S5BD26</accession>
<sequence>MSDSAAASTATPASTETQATSAAAPTSSSHPIDQAIQATPQELGHKVFVGNLPFSVTGDSIKEVFAKVGNVTDAQIIHRGTRSLGYGFVTFTSESDAAAAVSQLDKSEIAGRQVNVEVAKPMPTAGANGAAGAAASAPRRAAKKAAQMAATKQTAQEASTSEGEGAAGGAKKARKARKPRGPRVARADDETEEAGDAPVSNTAVSDAADALAGVSISDKQPRTSKRKPRARKDRSKSAAATGADGEVIPGAETGEPPALGARQPAASTSTATRTRRGPPSTGVESSTLVFVGNLNFNVTNASLKEAFEPECKVKSAVVVVRKFGQSAGRSKGFAFVDFESNEDQKRALDQFQGKELDGRPMSIKVAIQPEEGHEAAEANKKAEKAAAAAAAKDSSEPAEQAAPVQQRTEGDAVIVAQ</sequence>
<dbReference type="InterPro" id="IPR000504">
    <property type="entry name" value="RRM_dom"/>
</dbReference>
<feature type="compositionally biased region" description="Basic residues" evidence="3">
    <location>
        <begin position="222"/>
        <end position="234"/>
    </location>
</feature>
<dbReference type="OrthoDB" id="439808at2759"/>
<keyword evidence="1 2" id="KW-0694">RNA-binding</keyword>
<dbReference type="PANTHER" id="PTHR48027">
    <property type="entry name" value="HETEROGENEOUS NUCLEAR RIBONUCLEOPROTEIN 87F-RELATED"/>
    <property type="match status" value="1"/>
</dbReference>
<name>A0A2S5BD26_9BASI</name>
<evidence type="ECO:0000313" key="6">
    <source>
        <dbReference type="Proteomes" id="UP000237144"/>
    </source>
</evidence>
<dbReference type="InterPro" id="IPR012677">
    <property type="entry name" value="Nucleotide-bd_a/b_plait_sf"/>
</dbReference>
<feature type="region of interest" description="Disordered" evidence="3">
    <location>
        <begin position="123"/>
        <end position="286"/>
    </location>
</feature>
<feature type="domain" description="RRM" evidence="4">
    <location>
        <begin position="287"/>
        <end position="368"/>
    </location>
</feature>
<feature type="region of interest" description="Disordered" evidence="3">
    <location>
        <begin position="1"/>
        <end position="31"/>
    </location>
</feature>
<feature type="compositionally biased region" description="Low complexity" evidence="3">
    <location>
        <begin position="124"/>
        <end position="158"/>
    </location>
</feature>
<evidence type="ECO:0000313" key="5">
    <source>
        <dbReference type="EMBL" id="POY74685.1"/>
    </source>
</evidence>
<comment type="caution">
    <text evidence="5">The sequence shown here is derived from an EMBL/GenBank/DDBJ whole genome shotgun (WGS) entry which is preliminary data.</text>
</comment>
<dbReference type="SMART" id="SM00360">
    <property type="entry name" value="RRM"/>
    <property type="match status" value="2"/>
</dbReference>
<evidence type="ECO:0000256" key="3">
    <source>
        <dbReference type="SAM" id="MobiDB-lite"/>
    </source>
</evidence>
<dbReference type="Gene3D" id="3.30.70.330">
    <property type="match status" value="2"/>
</dbReference>
<dbReference type="SUPFAM" id="SSF54928">
    <property type="entry name" value="RNA-binding domain, RBD"/>
    <property type="match status" value="2"/>
</dbReference>
<dbReference type="InterPro" id="IPR035979">
    <property type="entry name" value="RBD_domain_sf"/>
</dbReference>
<feature type="region of interest" description="Disordered" evidence="3">
    <location>
        <begin position="370"/>
        <end position="417"/>
    </location>
</feature>
<dbReference type="Pfam" id="PF00076">
    <property type="entry name" value="RRM_1"/>
    <property type="match status" value="2"/>
</dbReference>
<feature type="compositionally biased region" description="Basic residues" evidence="3">
    <location>
        <begin position="171"/>
        <end position="183"/>
    </location>
</feature>
<protein>
    <recommendedName>
        <fullName evidence="4">RRM domain-containing protein</fullName>
    </recommendedName>
</protein>
<feature type="compositionally biased region" description="Low complexity" evidence="3">
    <location>
        <begin position="1"/>
        <end position="29"/>
    </location>
</feature>
<feature type="compositionally biased region" description="Low complexity" evidence="3">
    <location>
        <begin position="264"/>
        <end position="282"/>
    </location>
</feature>
<evidence type="ECO:0000256" key="2">
    <source>
        <dbReference type="PROSITE-ProRule" id="PRU00176"/>
    </source>
</evidence>
<dbReference type="AlphaFoldDB" id="A0A2S5BD26"/>
<proteinExistence type="predicted"/>
<feature type="domain" description="RRM" evidence="4">
    <location>
        <begin position="45"/>
        <end position="121"/>
    </location>
</feature>
<dbReference type="CDD" id="cd00590">
    <property type="entry name" value="RRM_SF"/>
    <property type="match status" value="1"/>
</dbReference>
<reference evidence="5 6" key="1">
    <citation type="journal article" date="2018" name="Front. Microbiol.">
        <title>Prospects for Fungal Bioremediation of Acidic Radioactive Waste Sites: Characterization and Genome Sequence of Rhodotorula taiwanensis MD1149.</title>
        <authorList>
            <person name="Tkavc R."/>
            <person name="Matrosova V.Y."/>
            <person name="Grichenko O.E."/>
            <person name="Gostincar C."/>
            <person name="Volpe R.P."/>
            <person name="Klimenkova P."/>
            <person name="Gaidamakova E.K."/>
            <person name="Zhou C.E."/>
            <person name="Stewart B.J."/>
            <person name="Lyman M.G."/>
            <person name="Malfatti S.A."/>
            <person name="Rubinfeld B."/>
            <person name="Courtot M."/>
            <person name="Singh J."/>
            <person name="Dalgard C.L."/>
            <person name="Hamilton T."/>
            <person name="Frey K.G."/>
            <person name="Gunde-Cimerman N."/>
            <person name="Dugan L."/>
            <person name="Daly M.J."/>
        </authorList>
    </citation>
    <scope>NUCLEOTIDE SEQUENCE [LARGE SCALE GENOMIC DNA]</scope>
    <source>
        <strain evidence="5 6">MD1149</strain>
    </source>
</reference>
<evidence type="ECO:0000259" key="4">
    <source>
        <dbReference type="PROSITE" id="PS50102"/>
    </source>
</evidence>
<dbReference type="Proteomes" id="UP000237144">
    <property type="component" value="Unassembled WGS sequence"/>
</dbReference>